<proteinExistence type="predicted"/>
<reference evidence="2 3" key="1">
    <citation type="submission" date="2021-06" db="EMBL/GenBank/DDBJ databases">
        <authorList>
            <person name="Palmer J.M."/>
        </authorList>
    </citation>
    <scope>NUCLEOTIDE SEQUENCE [LARGE SCALE GENOMIC DNA]</scope>
    <source>
        <strain evidence="2 3">MEX-2019</strain>
        <tissue evidence="2">Muscle</tissue>
    </source>
</reference>
<evidence type="ECO:0000256" key="1">
    <source>
        <dbReference type="SAM" id="MobiDB-lite"/>
    </source>
</evidence>
<accession>A0AAV9R0J5</accession>
<keyword evidence="3" id="KW-1185">Reference proteome</keyword>
<protein>
    <submittedName>
        <fullName evidence="2">Uncharacterized protein</fullName>
    </submittedName>
</protein>
<comment type="caution">
    <text evidence="2">The sequence shown here is derived from an EMBL/GenBank/DDBJ whole genome shotgun (WGS) entry which is preliminary data.</text>
</comment>
<evidence type="ECO:0000313" key="3">
    <source>
        <dbReference type="Proteomes" id="UP001311232"/>
    </source>
</evidence>
<sequence length="130" mass="14816">MAPEKHLEPKIETRLEAFLENPPKTTPGKIPGKKPGDSLKTVWELLGKIRRCRGNTWKKTWRLMENSPGDPPGVNTFGDYIWEKNRGNTGKKPGDYMETTWKTPGKLHGNYPENPSGDTWKPTGKTWRLS</sequence>
<organism evidence="2 3">
    <name type="scientific">Crenichthys baileyi</name>
    <name type="common">White River springfish</name>
    <dbReference type="NCBI Taxonomy" id="28760"/>
    <lineage>
        <taxon>Eukaryota</taxon>
        <taxon>Metazoa</taxon>
        <taxon>Chordata</taxon>
        <taxon>Craniata</taxon>
        <taxon>Vertebrata</taxon>
        <taxon>Euteleostomi</taxon>
        <taxon>Actinopterygii</taxon>
        <taxon>Neopterygii</taxon>
        <taxon>Teleostei</taxon>
        <taxon>Neoteleostei</taxon>
        <taxon>Acanthomorphata</taxon>
        <taxon>Ovalentaria</taxon>
        <taxon>Atherinomorphae</taxon>
        <taxon>Cyprinodontiformes</taxon>
        <taxon>Goodeidae</taxon>
        <taxon>Crenichthys</taxon>
    </lineage>
</organism>
<gene>
    <name evidence="2" type="ORF">CRENBAI_011387</name>
</gene>
<name>A0AAV9R0J5_9TELE</name>
<dbReference type="EMBL" id="JAHHUM010002523">
    <property type="protein sequence ID" value="KAK5603266.1"/>
    <property type="molecule type" value="Genomic_DNA"/>
</dbReference>
<dbReference type="Proteomes" id="UP001311232">
    <property type="component" value="Unassembled WGS sequence"/>
</dbReference>
<feature type="region of interest" description="Disordered" evidence="1">
    <location>
        <begin position="106"/>
        <end position="130"/>
    </location>
</feature>
<dbReference type="AlphaFoldDB" id="A0AAV9R0J5"/>
<evidence type="ECO:0000313" key="2">
    <source>
        <dbReference type="EMBL" id="KAK5603266.1"/>
    </source>
</evidence>